<keyword evidence="1" id="KW-1133">Transmembrane helix</keyword>
<name>A0AB39AHV7_9VIRU</name>
<evidence type="ECO:0000313" key="2">
    <source>
        <dbReference type="EMBL" id="XDG30344.1"/>
    </source>
</evidence>
<keyword evidence="1" id="KW-0812">Transmembrane</keyword>
<feature type="transmembrane region" description="Helical" evidence="1">
    <location>
        <begin position="12"/>
        <end position="32"/>
    </location>
</feature>
<evidence type="ECO:0000256" key="1">
    <source>
        <dbReference type="SAM" id="Phobius"/>
    </source>
</evidence>
<reference evidence="2" key="2">
    <citation type="submission" date="2024-08" db="EMBL/GenBank/DDBJ databases">
        <title>Characterization of Pseudomonas aeruginosa phages for therapeutic use.</title>
        <authorList>
            <person name="Nour El-Din H."/>
        </authorList>
    </citation>
    <scope>NUCLEOTIDE SEQUENCE</scope>
</reference>
<sequence>MLRGVAMNGFSFAAIILSGLAIGWVIGATTVVRKDAPVDVSRGEVVGKMDGVSIYRLYDPEEGAVCYGTYRGLSCLRLVKTP</sequence>
<accession>A0AB39AHV7</accession>
<dbReference type="EMBL" id="PP916318">
    <property type="protein sequence ID" value="XDG30344.1"/>
    <property type="molecule type" value="Genomic_DNA"/>
</dbReference>
<protein>
    <submittedName>
        <fullName evidence="2">Uncharacterized protein</fullName>
    </submittedName>
</protein>
<keyword evidence="1" id="KW-0472">Membrane</keyword>
<gene>
    <name evidence="2" type="ORF">ABKQ52_68</name>
</gene>
<organism evidence="2">
    <name type="scientific">Pseudomonas phage vB_PaeP_HTN1</name>
    <dbReference type="NCBI Taxonomy" id="3236646"/>
    <lineage>
        <taxon>Viruses</taxon>
    </lineage>
</organism>
<proteinExistence type="predicted"/>
<reference evidence="2" key="1">
    <citation type="submission" date="2024-06" db="EMBL/GenBank/DDBJ databases">
        <authorList>
            <person name="Peters D.L."/>
        </authorList>
    </citation>
    <scope>NUCLEOTIDE SEQUENCE</scope>
</reference>